<organism evidence="5 6">
    <name type="scientific">Arthrobacter parietis</name>
    <dbReference type="NCBI Taxonomy" id="271434"/>
    <lineage>
        <taxon>Bacteria</taxon>
        <taxon>Bacillati</taxon>
        <taxon>Actinomycetota</taxon>
        <taxon>Actinomycetes</taxon>
        <taxon>Micrococcales</taxon>
        <taxon>Micrococcaceae</taxon>
        <taxon>Arthrobacter</taxon>
    </lineage>
</organism>
<comment type="pathway">
    <text evidence="1">Cofactor biosynthesis; riboflavin biosynthesis.</text>
</comment>
<evidence type="ECO:0000313" key="6">
    <source>
        <dbReference type="Proteomes" id="UP001500974"/>
    </source>
</evidence>
<dbReference type="Proteomes" id="UP001500974">
    <property type="component" value="Unassembled WGS sequence"/>
</dbReference>
<dbReference type="InterPro" id="IPR050765">
    <property type="entry name" value="Riboflavin_Biosynth_HTPR"/>
</dbReference>
<name>A0ABN3ALB6_9MICC</name>
<dbReference type="InterPro" id="IPR002734">
    <property type="entry name" value="RibDG_C"/>
</dbReference>
<evidence type="ECO:0000259" key="4">
    <source>
        <dbReference type="Pfam" id="PF01872"/>
    </source>
</evidence>
<keyword evidence="3" id="KW-0560">Oxidoreductase</keyword>
<dbReference type="NCBIfam" id="NF010663">
    <property type="entry name" value="PRK14059.1-1"/>
    <property type="match status" value="1"/>
</dbReference>
<dbReference type="PANTHER" id="PTHR38011:SF7">
    <property type="entry name" value="2,5-DIAMINO-6-RIBOSYLAMINO-4(3H)-PYRIMIDINONE 5'-PHOSPHATE REDUCTASE"/>
    <property type="match status" value="1"/>
</dbReference>
<dbReference type="EMBL" id="BAAAON010000001">
    <property type="protein sequence ID" value="GAA2171908.1"/>
    <property type="molecule type" value="Genomic_DNA"/>
</dbReference>
<dbReference type="InterPro" id="IPR024072">
    <property type="entry name" value="DHFR-like_dom_sf"/>
</dbReference>
<accession>A0ABN3ALB6</accession>
<protein>
    <submittedName>
        <fullName evidence="5">Pyrimidine reductase family protein</fullName>
    </submittedName>
</protein>
<gene>
    <name evidence="5" type="ORF">GCM10009784_00330</name>
</gene>
<sequence>MINQLLPHSAADRSDDDLLKLYGYPAERPWVRFNFITSLDGSATHQGVSAPLGNDGDRRLFGLLRRVSDVILVGAGTVRAEGYAGPLVSEEDSRWRTEQGLPAHPALAIISGTLGIEPDSDLFRLSPVRPVLVTTAAAEKERVRSLSEVADVVSAGAESVSARTCVSLLNDRGLGRILCEGGPSIFGGFLAEDAVDELCLSLSPLLTGGQGTHIAAGVGSPELRQLALASLLESDSALYGRWMRADNR</sequence>
<dbReference type="SUPFAM" id="SSF53597">
    <property type="entry name" value="Dihydrofolate reductase-like"/>
    <property type="match status" value="1"/>
</dbReference>
<dbReference type="Gene3D" id="3.40.430.10">
    <property type="entry name" value="Dihydrofolate Reductase, subunit A"/>
    <property type="match status" value="1"/>
</dbReference>
<keyword evidence="6" id="KW-1185">Reference proteome</keyword>
<feature type="domain" description="Bacterial bifunctional deaminase-reductase C-terminal" evidence="4">
    <location>
        <begin position="29"/>
        <end position="230"/>
    </location>
</feature>
<evidence type="ECO:0000313" key="5">
    <source>
        <dbReference type="EMBL" id="GAA2171908.1"/>
    </source>
</evidence>
<evidence type="ECO:0000256" key="2">
    <source>
        <dbReference type="ARBA" id="ARBA00022857"/>
    </source>
</evidence>
<dbReference type="RefSeq" id="WP_346027086.1">
    <property type="nucleotide sequence ID" value="NZ_BAAAON010000001.1"/>
</dbReference>
<evidence type="ECO:0000256" key="3">
    <source>
        <dbReference type="ARBA" id="ARBA00023002"/>
    </source>
</evidence>
<comment type="caution">
    <text evidence="5">The sequence shown here is derived from an EMBL/GenBank/DDBJ whole genome shotgun (WGS) entry which is preliminary data.</text>
</comment>
<dbReference type="PANTHER" id="PTHR38011">
    <property type="entry name" value="DIHYDROFOLATE REDUCTASE FAMILY PROTEIN (AFU_ORTHOLOGUE AFUA_8G06820)"/>
    <property type="match status" value="1"/>
</dbReference>
<proteinExistence type="predicted"/>
<evidence type="ECO:0000256" key="1">
    <source>
        <dbReference type="ARBA" id="ARBA00005104"/>
    </source>
</evidence>
<reference evidence="5 6" key="1">
    <citation type="journal article" date="2019" name="Int. J. Syst. Evol. Microbiol.">
        <title>The Global Catalogue of Microorganisms (GCM) 10K type strain sequencing project: providing services to taxonomists for standard genome sequencing and annotation.</title>
        <authorList>
            <consortium name="The Broad Institute Genomics Platform"/>
            <consortium name="The Broad Institute Genome Sequencing Center for Infectious Disease"/>
            <person name="Wu L."/>
            <person name="Ma J."/>
        </authorList>
    </citation>
    <scope>NUCLEOTIDE SEQUENCE [LARGE SCALE GENOMIC DNA]</scope>
    <source>
        <strain evidence="5 6">JCM 14917</strain>
    </source>
</reference>
<keyword evidence="2" id="KW-0521">NADP</keyword>
<dbReference type="Pfam" id="PF01872">
    <property type="entry name" value="RibD_C"/>
    <property type="match status" value="1"/>
</dbReference>